<evidence type="ECO:0007829" key="5">
    <source>
        <dbReference type="PeptideAtlas" id="F7F635"/>
    </source>
</evidence>
<dbReference type="InterPro" id="IPR015317">
    <property type="entry name" value="A_Hb_stabilising_prot"/>
</dbReference>
<dbReference type="Pfam" id="PF09236">
    <property type="entry name" value="AHSP"/>
    <property type="match status" value="1"/>
</dbReference>
<dbReference type="GO" id="GO:0005737">
    <property type="term" value="C:cytoplasm"/>
    <property type="evidence" value="ECO:0000266"/>
    <property type="project" value="RGD"/>
</dbReference>
<proteinExistence type="evidence at protein level"/>
<keyword evidence="5" id="KW-1267">Proteomics identification</keyword>
<reference evidence="2" key="1">
    <citation type="submission" date="2024-01" db="EMBL/GenBank/DDBJ databases">
        <title>GRCr8: a new rat reference genome assembly contstructed from accurate long reads and long range scaffolding.</title>
        <authorList>
            <person name="Doris P.A."/>
            <person name="Kalbfleisch T."/>
            <person name="Li K."/>
            <person name="Howe K."/>
            <person name="Wood J."/>
        </authorList>
    </citation>
    <scope>NUCLEOTIDE SEQUENCE [LARGE SCALE GENOMIC DNA]</scope>
    <source>
        <strain evidence="2">Brown Norway</strain>
    </source>
</reference>
<keyword evidence="3" id="KW-1185">Reference proteome</keyword>
<dbReference type="Gene3D" id="1.20.58.420">
    <property type="entry name" value="AHSP"/>
    <property type="match status" value="1"/>
</dbReference>
<evidence type="ECO:0000256" key="1">
    <source>
        <dbReference type="SAM" id="MobiDB-lite"/>
    </source>
</evidence>
<reference evidence="2" key="2">
    <citation type="submission" date="2025-08" db="UniProtKB">
        <authorList>
            <consortium name="Ensembl"/>
        </authorList>
    </citation>
    <scope>IDENTIFICATION</scope>
    <source>
        <strain evidence="2">Brown Norway</strain>
    </source>
</reference>
<dbReference type="Ensembl" id="ENSRNOT00000027297.7">
    <property type="protein sequence ID" value="ENSRNOP00000027297.6"/>
    <property type="gene ID" value="ENSRNOG00000020165.7"/>
</dbReference>
<dbReference type="RGD" id="1306725">
    <property type="gene designation" value="Ahsp"/>
</dbReference>
<reference evidence="2" key="3">
    <citation type="submission" date="2025-09" db="UniProtKB">
        <authorList>
            <consortium name="Ensembl"/>
        </authorList>
    </citation>
    <scope>IDENTIFICATION</scope>
    <source>
        <strain evidence="2">Brown Norway</strain>
    </source>
</reference>
<dbReference type="GeneTree" id="ENSGT00390000003648"/>
<dbReference type="InterPro" id="IPR036468">
    <property type="entry name" value="AHSP_sf"/>
</dbReference>
<dbReference type="AGR" id="RGD:1306725"/>
<dbReference type="PANTHER" id="PTHR15914">
    <property type="entry name" value="ALPHA-HEMOGLOBIN-STABILIZING PROTEIN"/>
    <property type="match status" value="1"/>
</dbReference>
<sequence length="258" mass="29043">MRSTGKEGSQVPAHLSPAKWTWQLKLRLLRCPPLSPAILPGSLGSRRGWKQRPREKRSGVRMGPKSKEPTELYQLSLVLWDPEDCQNSAVHPAFQCANADYRGLFPWSPVIRPPTPMAIGRPDLHGIPQLVLQLSAEDTQTLKSVCEAGSAPWDLKMAPFQSNKDLISTGIKEFNVLLDQQVFDDPLMPEEDMKTVVNDWVNLYINYYKKHVLGEQQEQDGALKELQQELSTLGSQFLAKYRIILKSKETPSSKPPSS</sequence>
<dbReference type="SUPFAM" id="SSF109751">
    <property type="entry name" value="Alpha-hemoglobin stabilizing protein AHSP"/>
    <property type="match status" value="1"/>
</dbReference>
<evidence type="ECO:0000313" key="4">
    <source>
        <dbReference type="RGD" id="1306725"/>
    </source>
</evidence>
<feature type="region of interest" description="Disordered" evidence="1">
    <location>
        <begin position="42"/>
        <end position="67"/>
    </location>
</feature>
<dbReference type="Proteomes" id="UP000002494">
    <property type="component" value="Chromosome 1"/>
</dbReference>
<dbReference type="AlphaFoldDB" id="F7F635"/>
<evidence type="ECO:0000313" key="3">
    <source>
        <dbReference type="Proteomes" id="UP000002494"/>
    </source>
</evidence>
<evidence type="ECO:0000313" key="2">
    <source>
        <dbReference type="Ensembl" id="ENSRNOP00000027297.6"/>
    </source>
</evidence>
<protein>
    <submittedName>
        <fullName evidence="2">Alpha hemoglobin stabilizing protein</fullName>
    </submittedName>
</protein>
<dbReference type="GO" id="GO:0006457">
    <property type="term" value="P:protein folding"/>
    <property type="evidence" value="ECO:0000266"/>
    <property type="project" value="RGD"/>
</dbReference>
<dbReference type="GO" id="GO:0050821">
    <property type="term" value="P:protein stabilization"/>
    <property type="evidence" value="ECO:0000266"/>
    <property type="project" value="RGD"/>
</dbReference>
<gene>
    <name evidence="2 4" type="primary">Ahsp</name>
</gene>
<organism evidence="2 3">
    <name type="scientific">Rattus norvegicus</name>
    <name type="common">Rat</name>
    <dbReference type="NCBI Taxonomy" id="10116"/>
    <lineage>
        <taxon>Eukaryota</taxon>
        <taxon>Metazoa</taxon>
        <taxon>Chordata</taxon>
        <taxon>Craniata</taxon>
        <taxon>Vertebrata</taxon>
        <taxon>Euteleostomi</taxon>
        <taxon>Mammalia</taxon>
        <taxon>Eutheria</taxon>
        <taxon>Euarchontoglires</taxon>
        <taxon>Glires</taxon>
        <taxon>Rodentia</taxon>
        <taxon>Myomorpha</taxon>
        <taxon>Muroidea</taxon>
        <taxon>Muridae</taxon>
        <taxon>Murinae</taxon>
        <taxon>Rattus</taxon>
    </lineage>
</organism>
<dbReference type="PANTHER" id="PTHR15914:SF0">
    <property type="entry name" value="ALPHA-HEMOGLOBIN-STABILIZING PROTEIN"/>
    <property type="match status" value="1"/>
</dbReference>
<dbReference type="HOGENOM" id="CLU_188032_0_0_1"/>
<dbReference type="GO" id="GO:0030492">
    <property type="term" value="F:hemoglobin binding"/>
    <property type="evidence" value="ECO:0007669"/>
    <property type="project" value="InterPro"/>
</dbReference>
<dbReference type="OrthoDB" id="9827643at2759"/>
<dbReference type="GO" id="GO:0030218">
    <property type="term" value="P:erythrocyte differentiation"/>
    <property type="evidence" value="ECO:0000266"/>
    <property type="project" value="RGD"/>
</dbReference>
<accession>F7F635</accession>
<name>F7F635_RAT</name>